<proteinExistence type="predicted"/>
<dbReference type="EMBL" id="GG671079">
    <property type="protein sequence ID" value="EER19701.1"/>
    <property type="molecule type" value="Genomic_DNA"/>
</dbReference>
<organism evidence="3">
    <name type="scientific">Perkinsus marinus (strain ATCC 50983 / TXsc)</name>
    <dbReference type="NCBI Taxonomy" id="423536"/>
    <lineage>
        <taxon>Eukaryota</taxon>
        <taxon>Sar</taxon>
        <taxon>Alveolata</taxon>
        <taxon>Perkinsozoa</taxon>
        <taxon>Perkinsea</taxon>
        <taxon>Perkinsida</taxon>
        <taxon>Perkinsidae</taxon>
        <taxon>Perkinsus</taxon>
    </lineage>
</organism>
<reference evidence="2 3" key="1">
    <citation type="submission" date="2008-07" db="EMBL/GenBank/DDBJ databases">
        <authorList>
            <person name="El-Sayed N."/>
            <person name="Caler E."/>
            <person name="Inman J."/>
            <person name="Amedeo P."/>
            <person name="Hass B."/>
            <person name="Wortman J."/>
        </authorList>
    </citation>
    <scope>NUCLEOTIDE SEQUENCE [LARGE SCALE GENOMIC DNA]</scope>
    <source>
        <strain evidence="3">ATCC 50983 / TXsc</strain>
    </source>
</reference>
<accession>C5K816</accession>
<dbReference type="Proteomes" id="UP000007800">
    <property type="component" value="Unassembled WGS sequence"/>
</dbReference>
<gene>
    <name evidence="2" type="ORF">Pmar_PMAR012689</name>
</gene>
<sequence>MQLAIPKAQFTTGGEREHKERLKRLRELEKLGVKRRIGTHPETYPRYRQPRHCFF</sequence>
<dbReference type="AlphaFoldDB" id="C5K816"/>
<dbReference type="InParanoid" id="C5K816"/>
<protein>
    <submittedName>
        <fullName evidence="2">Uncharacterized protein</fullName>
    </submittedName>
</protein>
<dbReference type="RefSeq" id="XP_002787905.1">
    <property type="nucleotide sequence ID" value="XM_002787859.1"/>
</dbReference>
<evidence type="ECO:0000313" key="2">
    <source>
        <dbReference type="EMBL" id="EER19701.1"/>
    </source>
</evidence>
<evidence type="ECO:0000256" key="1">
    <source>
        <dbReference type="SAM" id="MobiDB-lite"/>
    </source>
</evidence>
<keyword evidence="3" id="KW-1185">Reference proteome</keyword>
<name>C5K816_PERM5</name>
<feature type="region of interest" description="Disordered" evidence="1">
    <location>
        <begin position="1"/>
        <end position="20"/>
    </location>
</feature>
<dbReference type="GeneID" id="9057692"/>
<evidence type="ECO:0000313" key="3">
    <source>
        <dbReference type="Proteomes" id="UP000007800"/>
    </source>
</evidence>